<evidence type="ECO:0000256" key="1">
    <source>
        <dbReference type="SAM" id="SignalP"/>
    </source>
</evidence>
<keyword evidence="1" id="KW-0732">Signal</keyword>
<dbReference type="EMBL" id="BMYO01000005">
    <property type="protein sequence ID" value="GHD63894.1"/>
    <property type="molecule type" value="Genomic_DNA"/>
</dbReference>
<dbReference type="Proteomes" id="UP000604737">
    <property type="component" value="Unassembled WGS sequence"/>
</dbReference>
<reference evidence="3" key="1">
    <citation type="journal article" date="2019" name="Int. J. Syst. Evol. Microbiol.">
        <title>The Global Catalogue of Microorganisms (GCM) 10K type strain sequencing project: providing services to taxonomists for standard genome sequencing and annotation.</title>
        <authorList>
            <consortium name="The Broad Institute Genomics Platform"/>
            <consortium name="The Broad Institute Genome Sequencing Center for Infectious Disease"/>
            <person name="Wu L."/>
            <person name="Ma J."/>
        </authorList>
    </citation>
    <scope>NUCLEOTIDE SEQUENCE [LARGE SCALE GENOMIC DNA]</scope>
    <source>
        <strain evidence="3">KCTC 23701</strain>
    </source>
</reference>
<keyword evidence="3" id="KW-1185">Reference proteome</keyword>
<proteinExistence type="predicted"/>
<evidence type="ECO:0000313" key="2">
    <source>
        <dbReference type="EMBL" id="GHD63894.1"/>
    </source>
</evidence>
<dbReference type="Pfam" id="PF10076">
    <property type="entry name" value="Phage_Mu_Gp48"/>
    <property type="match status" value="1"/>
</dbReference>
<protein>
    <submittedName>
        <fullName evidence="2">Phage tail protein</fullName>
    </submittedName>
</protein>
<evidence type="ECO:0000313" key="3">
    <source>
        <dbReference type="Proteomes" id="UP000604737"/>
    </source>
</evidence>
<sequence length="191" mass="20176">MAAHAGLLALLLPPVSYAPTGSRIAAEQAAEGARLDAVQDSATRVAGGVTVFDARTLLTDWERVCGITAPAGAGYQQRQQAVLAKLAETGGLSIPYFIRLAAGLGYTITITEPQPFRAGTSRAGETLFHGDAIWCWRVNVSGGSNGLPYRFRAGQSGAGERLLAFGDPVLETIFNDLKPAWTYVDFAYLGS</sequence>
<name>A0ABQ3H093_9NEIS</name>
<feature type="chain" id="PRO_5045238501" evidence="1">
    <location>
        <begin position="19"/>
        <end position="191"/>
    </location>
</feature>
<comment type="caution">
    <text evidence="2">The sequence shown here is derived from an EMBL/GenBank/DDBJ whole genome shotgun (WGS) entry which is preliminary data.</text>
</comment>
<organism evidence="2 3">
    <name type="scientific">Jeongeupia chitinilytica</name>
    <dbReference type="NCBI Taxonomy" id="1041641"/>
    <lineage>
        <taxon>Bacteria</taxon>
        <taxon>Pseudomonadati</taxon>
        <taxon>Pseudomonadota</taxon>
        <taxon>Betaproteobacteria</taxon>
        <taxon>Neisseriales</taxon>
        <taxon>Chitinibacteraceae</taxon>
        <taxon>Jeongeupia</taxon>
    </lineage>
</organism>
<dbReference type="RefSeq" id="WP_189460762.1">
    <property type="nucleotide sequence ID" value="NZ_BMYO01000005.1"/>
</dbReference>
<accession>A0ABQ3H093</accession>
<feature type="signal peptide" evidence="1">
    <location>
        <begin position="1"/>
        <end position="18"/>
    </location>
</feature>
<dbReference type="InterPro" id="IPR018755">
    <property type="entry name" value="Phage_Mu_Gp48"/>
</dbReference>
<gene>
    <name evidence="2" type="ORF">GCM10007350_22270</name>
</gene>